<evidence type="ECO:0000259" key="2">
    <source>
        <dbReference type="PROSITE" id="PS50113"/>
    </source>
</evidence>
<protein>
    <submittedName>
        <fullName evidence="5">EAL domain-containing protein</fullName>
    </submittedName>
</protein>
<keyword evidence="6" id="KW-1185">Reference proteome</keyword>
<dbReference type="PROSITE" id="PS50887">
    <property type="entry name" value="GGDEF"/>
    <property type="match status" value="1"/>
</dbReference>
<dbReference type="InterPro" id="IPR000700">
    <property type="entry name" value="PAS-assoc_C"/>
</dbReference>
<accession>A0A4U2Z8M6</accession>
<evidence type="ECO:0000259" key="3">
    <source>
        <dbReference type="PROSITE" id="PS50883"/>
    </source>
</evidence>
<evidence type="ECO:0000259" key="4">
    <source>
        <dbReference type="PROSITE" id="PS50887"/>
    </source>
</evidence>
<dbReference type="PROSITE" id="PS50883">
    <property type="entry name" value="EAL"/>
    <property type="match status" value="1"/>
</dbReference>
<dbReference type="NCBIfam" id="TIGR00254">
    <property type="entry name" value="GGDEF"/>
    <property type="match status" value="1"/>
</dbReference>
<feature type="domain" description="GGDEF" evidence="4">
    <location>
        <begin position="299"/>
        <end position="427"/>
    </location>
</feature>
<dbReference type="CDD" id="cd01949">
    <property type="entry name" value="GGDEF"/>
    <property type="match status" value="1"/>
</dbReference>
<dbReference type="SUPFAM" id="SSF55785">
    <property type="entry name" value="PYP-like sensor domain (PAS domain)"/>
    <property type="match status" value="2"/>
</dbReference>
<feature type="domain" description="EAL" evidence="3">
    <location>
        <begin position="437"/>
        <end position="674"/>
    </location>
</feature>
<dbReference type="InterPro" id="IPR000014">
    <property type="entry name" value="PAS"/>
</dbReference>
<dbReference type="CDD" id="cd00130">
    <property type="entry name" value="PAS"/>
    <property type="match status" value="2"/>
</dbReference>
<dbReference type="PANTHER" id="PTHR44757">
    <property type="entry name" value="DIGUANYLATE CYCLASE DGCP"/>
    <property type="match status" value="1"/>
</dbReference>
<evidence type="ECO:0000313" key="6">
    <source>
        <dbReference type="Proteomes" id="UP000309561"/>
    </source>
</evidence>
<evidence type="ECO:0000313" key="5">
    <source>
        <dbReference type="EMBL" id="TKI70295.1"/>
    </source>
</evidence>
<dbReference type="Gene3D" id="3.30.70.270">
    <property type="match status" value="1"/>
</dbReference>
<dbReference type="Pfam" id="PF00563">
    <property type="entry name" value="EAL"/>
    <property type="match status" value="1"/>
</dbReference>
<feature type="domain" description="PAC" evidence="2">
    <location>
        <begin position="219"/>
        <end position="273"/>
    </location>
</feature>
<dbReference type="Gene3D" id="3.30.450.20">
    <property type="entry name" value="PAS domain"/>
    <property type="match status" value="2"/>
</dbReference>
<dbReference type="SUPFAM" id="SSF141868">
    <property type="entry name" value="EAL domain-like"/>
    <property type="match status" value="1"/>
</dbReference>
<feature type="domain" description="PAS" evidence="1">
    <location>
        <begin position="167"/>
        <end position="218"/>
    </location>
</feature>
<comment type="caution">
    <text evidence="5">The sequence shown here is derived from an EMBL/GenBank/DDBJ whole genome shotgun (WGS) entry which is preliminary data.</text>
</comment>
<dbReference type="Pfam" id="PF00990">
    <property type="entry name" value="GGDEF"/>
    <property type="match status" value="1"/>
</dbReference>
<dbReference type="PANTHER" id="PTHR44757:SF2">
    <property type="entry name" value="BIOFILM ARCHITECTURE MAINTENANCE PROTEIN MBAA"/>
    <property type="match status" value="1"/>
</dbReference>
<dbReference type="SMART" id="SM00052">
    <property type="entry name" value="EAL"/>
    <property type="match status" value="1"/>
</dbReference>
<evidence type="ECO:0000259" key="1">
    <source>
        <dbReference type="PROSITE" id="PS50112"/>
    </source>
</evidence>
<dbReference type="SMART" id="SM00267">
    <property type="entry name" value="GGDEF"/>
    <property type="match status" value="1"/>
</dbReference>
<dbReference type="PROSITE" id="PS50112">
    <property type="entry name" value="PAS"/>
    <property type="match status" value="2"/>
</dbReference>
<feature type="domain" description="PAS" evidence="1">
    <location>
        <begin position="8"/>
        <end position="53"/>
    </location>
</feature>
<dbReference type="InterPro" id="IPR035965">
    <property type="entry name" value="PAS-like_dom_sf"/>
</dbReference>
<proteinExistence type="predicted"/>
<gene>
    <name evidence="5" type="ORF">FCU45_03150</name>
</gene>
<dbReference type="PROSITE" id="PS50113">
    <property type="entry name" value="PAC"/>
    <property type="match status" value="1"/>
</dbReference>
<dbReference type="InterPro" id="IPR029787">
    <property type="entry name" value="Nucleotide_cyclase"/>
</dbReference>
<dbReference type="InterPro" id="IPR000160">
    <property type="entry name" value="GGDEF_dom"/>
</dbReference>
<dbReference type="OrthoDB" id="9765776at2"/>
<dbReference type="InterPro" id="IPR001633">
    <property type="entry name" value="EAL_dom"/>
</dbReference>
<dbReference type="AlphaFoldDB" id="A0A4U2Z8M6"/>
<name>A0A4U2Z8M6_9BACT</name>
<sequence length="674" mass="78144">MQKFQKNCKTLFSDLLENSNDMLFIFDVKGESTKIMYANKAAVETSGYTLDEMNEVGIENFRRPTEESKEFKEHIKELKEKGSMFDYAVIVTKDKREIPVEANVKIVKTEDSIYNIAVVRDISERAEYEKRLKIELNKKTKLLRENISVLKSYQDAIDASSILTRSDKSGIITYANDNFCKLSGYSKEEVLGKPHNIVRHEETPSEVFKNLWDTISSKKVWRGRIKNRKKNSDYYIVDTVIAPILDSDSNIKEYLSIRYDVTQIVKKQKKIQELAHTDILTGTNNRLSLNKTLISCKKEKINIALIDINRFHEINDFYGENIGDKVIKKFAKKIQECLDEEYKIFHLQGDEFIILNISLPKENFMEKMLKLNNTLSSQELIIDNKTFNIDTTLALSFEKPHHLLSTVSLASRYAKHKGLSYNIYTPQTSFEDEYKSNIEWTYKIKKALSKDRFTIFFQPIIDTKTKEIFKYEALVRMIDEDEKIISPFFFLDKAKKSNQYIQITKIVIEKAFRAVNERGISCGINITLEDIESEATKEFIFESLKKCKNPQNISFELVESEGIENFEEVEEFVKKVKSYGCSLSIDDFGTGYSNFEYLLKLNADTVKIDGSLIKDIDTNQDKYDIVKTIVMFAKIKKLSVVAEFVSSESIYKTIDSLDIDFCQGYYFGEPKPLE</sequence>
<reference evidence="5 6" key="1">
    <citation type="submission" date="2019-04" db="EMBL/GenBank/DDBJ databases">
        <title>Sulfurimonas crateris sp. nov. a facultative anaerobic sulfur-oxidizing chemolithautotrophic bacterium isolated from a terrestrial mud vulcano.</title>
        <authorList>
            <person name="Ratnikova N.M."/>
            <person name="Slobodkin A.I."/>
            <person name="Merkel A.Y."/>
            <person name="Novikov A."/>
            <person name="Bonch-Osmolovskaya E.A."/>
            <person name="Slobodkina G.B."/>
        </authorList>
    </citation>
    <scope>NUCLEOTIDE SEQUENCE [LARGE SCALE GENOMIC DNA]</scope>
    <source>
        <strain evidence="5 6">SN118</strain>
    </source>
</reference>
<dbReference type="InterPro" id="IPR035919">
    <property type="entry name" value="EAL_sf"/>
</dbReference>
<dbReference type="SUPFAM" id="SSF55073">
    <property type="entry name" value="Nucleotide cyclase"/>
    <property type="match status" value="1"/>
</dbReference>
<dbReference type="RefSeq" id="WP_137012199.1">
    <property type="nucleotide sequence ID" value="NZ_SZPX01000002.1"/>
</dbReference>
<dbReference type="CDD" id="cd01948">
    <property type="entry name" value="EAL"/>
    <property type="match status" value="1"/>
</dbReference>
<dbReference type="InterPro" id="IPR001610">
    <property type="entry name" value="PAC"/>
</dbReference>
<dbReference type="InterPro" id="IPR013655">
    <property type="entry name" value="PAS_fold_3"/>
</dbReference>
<dbReference type="Pfam" id="PF13426">
    <property type="entry name" value="PAS_9"/>
    <property type="match status" value="1"/>
</dbReference>
<dbReference type="InterPro" id="IPR043128">
    <property type="entry name" value="Rev_trsase/Diguanyl_cyclase"/>
</dbReference>
<dbReference type="Proteomes" id="UP000309561">
    <property type="component" value="Unassembled WGS sequence"/>
</dbReference>
<dbReference type="SMART" id="SM00091">
    <property type="entry name" value="PAS"/>
    <property type="match status" value="2"/>
</dbReference>
<dbReference type="InterPro" id="IPR052155">
    <property type="entry name" value="Biofilm_reg_signaling"/>
</dbReference>
<dbReference type="EMBL" id="SZPX01000002">
    <property type="protein sequence ID" value="TKI70295.1"/>
    <property type="molecule type" value="Genomic_DNA"/>
</dbReference>
<dbReference type="Gene3D" id="3.20.20.450">
    <property type="entry name" value="EAL domain"/>
    <property type="match status" value="1"/>
</dbReference>
<dbReference type="SMART" id="SM00086">
    <property type="entry name" value="PAC"/>
    <property type="match status" value="2"/>
</dbReference>
<organism evidence="5 6">
    <name type="scientific">Sulfurimonas crateris</name>
    <dbReference type="NCBI Taxonomy" id="2574727"/>
    <lineage>
        <taxon>Bacteria</taxon>
        <taxon>Pseudomonadati</taxon>
        <taxon>Campylobacterota</taxon>
        <taxon>Epsilonproteobacteria</taxon>
        <taxon>Campylobacterales</taxon>
        <taxon>Sulfurimonadaceae</taxon>
        <taxon>Sulfurimonas</taxon>
    </lineage>
</organism>
<dbReference type="Pfam" id="PF08447">
    <property type="entry name" value="PAS_3"/>
    <property type="match status" value="1"/>
</dbReference>
<dbReference type="NCBIfam" id="TIGR00229">
    <property type="entry name" value="sensory_box"/>
    <property type="match status" value="2"/>
</dbReference>